<dbReference type="Gramene" id="KQJ84991">
    <property type="protein sequence ID" value="KQJ84991"/>
    <property type="gene ID" value="BRADI_5g24130v3"/>
</dbReference>
<evidence type="ECO:0000313" key="3">
    <source>
        <dbReference type="EnsemblPlants" id="KQJ84991"/>
    </source>
</evidence>
<evidence type="ECO:0000256" key="1">
    <source>
        <dbReference type="SAM" id="MobiDB-lite"/>
    </source>
</evidence>
<dbReference type="AlphaFoldDB" id="A0A0Q3EB38"/>
<dbReference type="Proteomes" id="UP000008810">
    <property type="component" value="Chromosome 5"/>
</dbReference>
<sequence>MLKIQYAVVRAEHNGAGPATKAPMRGPSHRITRPIPFFLICPRTNCTARTLAPSSSVRFQTRAPPHDCLLPSSRRPEPETTMAGGKIQKKRQAATAAAQGPVREVQRPAYPEKLDAGGLHPRRGRPQAATGTGNLSNRLLEAGGKVVIAVKLDPGMVLELSRWFHGPALSSHLKRSVEEGKMYYDNSPKYELSCGSEILEVSKLISATTSWPQRKTMSVLTAEEACKLYASHGGIIHISQGLLGHNEPIL</sequence>
<evidence type="ECO:0000313" key="4">
    <source>
        <dbReference type="Proteomes" id="UP000008810"/>
    </source>
</evidence>
<evidence type="ECO:0000313" key="2">
    <source>
        <dbReference type="EMBL" id="KQJ84991.1"/>
    </source>
</evidence>
<dbReference type="EnsemblPlants" id="KQJ84991">
    <property type="protein sequence ID" value="KQJ84991"/>
    <property type="gene ID" value="BRADI_5g24130v3"/>
</dbReference>
<reference evidence="2 3" key="1">
    <citation type="journal article" date="2010" name="Nature">
        <title>Genome sequencing and analysis of the model grass Brachypodium distachyon.</title>
        <authorList>
            <consortium name="International Brachypodium Initiative"/>
        </authorList>
    </citation>
    <scope>NUCLEOTIDE SEQUENCE [LARGE SCALE GENOMIC DNA]</scope>
    <source>
        <strain evidence="2">Bd21</strain>
        <strain evidence="3">cv. Bd21</strain>
    </source>
</reference>
<dbReference type="KEGG" id="bdi:100835367"/>
<feature type="compositionally biased region" description="Basic and acidic residues" evidence="1">
    <location>
        <begin position="104"/>
        <end position="115"/>
    </location>
</feature>
<protein>
    <submittedName>
        <fullName evidence="2 3">Uncharacterized protein</fullName>
    </submittedName>
</protein>
<proteinExistence type="predicted"/>
<reference evidence="3" key="3">
    <citation type="submission" date="2018-08" db="UniProtKB">
        <authorList>
            <consortium name="EnsemblPlants"/>
        </authorList>
    </citation>
    <scope>IDENTIFICATION</scope>
    <source>
        <strain evidence="3">cv. Bd21</strain>
    </source>
</reference>
<dbReference type="EMBL" id="CM000884">
    <property type="protein sequence ID" value="KQJ84991.1"/>
    <property type="molecule type" value="Genomic_DNA"/>
</dbReference>
<name>A0A0Q3EB38_BRADI</name>
<reference evidence="2" key="2">
    <citation type="submission" date="2017-06" db="EMBL/GenBank/DDBJ databases">
        <title>WGS assembly of Brachypodium distachyon.</title>
        <authorList>
            <consortium name="The International Brachypodium Initiative"/>
            <person name="Lucas S."/>
            <person name="Harmon-Smith M."/>
            <person name="Lail K."/>
            <person name="Tice H."/>
            <person name="Grimwood J."/>
            <person name="Bruce D."/>
            <person name="Barry K."/>
            <person name="Shu S."/>
            <person name="Lindquist E."/>
            <person name="Wang M."/>
            <person name="Pitluck S."/>
            <person name="Vogel J.P."/>
            <person name="Garvin D.F."/>
            <person name="Mockler T.C."/>
            <person name="Schmutz J."/>
            <person name="Rokhsar D."/>
            <person name="Bevan M.W."/>
        </authorList>
    </citation>
    <scope>NUCLEOTIDE SEQUENCE</scope>
    <source>
        <strain evidence="2">Bd21</strain>
    </source>
</reference>
<dbReference type="ExpressionAtlas" id="A0A0Q3EB38">
    <property type="expression patterns" value="baseline and differential"/>
</dbReference>
<accession>A0A0Q3EB38</accession>
<dbReference type="GeneID" id="100835367"/>
<keyword evidence="4" id="KW-1185">Reference proteome</keyword>
<dbReference type="RefSeq" id="XP_003579393.1">
    <property type="nucleotide sequence ID" value="XM_003579345.4"/>
</dbReference>
<gene>
    <name evidence="3" type="primary">LOC100835367</name>
    <name evidence="2" type="ORF">BRADI_5g24130v3</name>
</gene>
<organism evidence="2">
    <name type="scientific">Brachypodium distachyon</name>
    <name type="common">Purple false brome</name>
    <name type="synonym">Trachynia distachya</name>
    <dbReference type="NCBI Taxonomy" id="15368"/>
    <lineage>
        <taxon>Eukaryota</taxon>
        <taxon>Viridiplantae</taxon>
        <taxon>Streptophyta</taxon>
        <taxon>Embryophyta</taxon>
        <taxon>Tracheophyta</taxon>
        <taxon>Spermatophyta</taxon>
        <taxon>Magnoliopsida</taxon>
        <taxon>Liliopsida</taxon>
        <taxon>Poales</taxon>
        <taxon>Poaceae</taxon>
        <taxon>BOP clade</taxon>
        <taxon>Pooideae</taxon>
        <taxon>Stipodae</taxon>
        <taxon>Brachypodieae</taxon>
        <taxon>Brachypodium</taxon>
    </lineage>
</organism>
<dbReference type="STRING" id="15368.A0A0Q3EB38"/>
<feature type="region of interest" description="Disordered" evidence="1">
    <location>
        <begin position="57"/>
        <end position="135"/>
    </location>
</feature>